<feature type="repeat" description="WD" evidence="3">
    <location>
        <begin position="1016"/>
        <end position="1057"/>
    </location>
</feature>
<dbReference type="SUPFAM" id="SSF50998">
    <property type="entry name" value="Quinoprotein alcohol dehydrogenase-like"/>
    <property type="match status" value="1"/>
</dbReference>
<dbReference type="InterPro" id="IPR057588">
    <property type="entry name" value="NWD1/2-like_WH"/>
</dbReference>
<proteinExistence type="predicted"/>
<evidence type="ECO:0000259" key="5">
    <source>
        <dbReference type="Pfam" id="PF25469"/>
    </source>
</evidence>
<dbReference type="InterPro" id="IPR001680">
    <property type="entry name" value="WD40_rpt"/>
</dbReference>
<dbReference type="InterPro" id="IPR052752">
    <property type="entry name" value="NACHT-WD_repeat"/>
</dbReference>
<evidence type="ECO:0000313" key="7">
    <source>
        <dbReference type="Proteomes" id="UP000005408"/>
    </source>
</evidence>
<dbReference type="Pfam" id="PF25469">
    <property type="entry name" value="WHD_NWD1"/>
    <property type="match status" value="1"/>
</dbReference>
<feature type="compositionally biased region" description="Polar residues" evidence="4">
    <location>
        <begin position="56"/>
        <end position="81"/>
    </location>
</feature>
<dbReference type="SMART" id="SM00320">
    <property type="entry name" value="WD40"/>
    <property type="match status" value="3"/>
</dbReference>
<feature type="compositionally biased region" description="Polar residues" evidence="4">
    <location>
        <begin position="22"/>
        <end position="49"/>
    </location>
</feature>
<dbReference type="Gene3D" id="3.40.50.300">
    <property type="entry name" value="P-loop containing nucleotide triphosphate hydrolases"/>
    <property type="match status" value="1"/>
</dbReference>
<dbReference type="InterPro" id="IPR011047">
    <property type="entry name" value="Quinoprotein_ADH-like_sf"/>
</dbReference>
<feature type="region of interest" description="Disordered" evidence="4">
    <location>
        <begin position="1601"/>
        <end position="1634"/>
    </location>
</feature>
<dbReference type="InterPro" id="IPR027417">
    <property type="entry name" value="P-loop_NTPase"/>
</dbReference>
<dbReference type="Pfam" id="PF00400">
    <property type="entry name" value="WD40"/>
    <property type="match status" value="1"/>
</dbReference>
<name>A0A8W8LQ09_MAGGI</name>
<dbReference type="InterPro" id="IPR015943">
    <property type="entry name" value="WD40/YVTN_repeat-like_dom_sf"/>
</dbReference>
<sequence>MYREYLRKFKDVVPAVCHKNPDPSNEANTDGRNLSYKSKNGGQQTTRSGGSEALDKSTSQADVNNGGTSQNSQAATTNSDQAGEVITIPVTRGQITPEMVGRGNKIDSLTDFKVLISLRMSSKIQQETDINLARRAYGGDMSLEYPSSAKIVRIFTSSTFTDTKFERNTWMEKAYSRLKRYCQARGYEFQVVDMRWGVRDEATDDHRGTELCLRELELCQTLSTGPNFISLLSHKYGYTSLPREIDAEEFLKIFTSTEKDDQHLNKWYKRDDNSLPPVFVLQTISKLLPDFMSRDQEKKKAAKSIWWNESEALQKTLTDVSKKVLGEKEAMKYILSITHLEVLKGVLESKDPSTECLWYKRTINDIEHLEPSWQLSRYIECLGPVEKWQNSRQLLGKLKQKMSDILPTSNVQEYNVSWTEKGIDPTRADHADYLNNINDDFEQKMMKMIGSAINKKENAGTQEPLLQECLQHLEFCQRKSQAFGRSDDLQKIKAYLEGTSNLPFVVHATSGSGKTTVLAMAASKTKAWLSANVSVVVRFVGTTSESTDLFPFLLNLTQHIKKAKGEYAFRVEGDLKRLVSEFHASLQGVQPDRPLVIYIDALDQFSVGNAARELFWLPKILPNSVKLVVSTLEEAKYECFRKLKSFIKDESNFLHVNPFTKDDVHHIITNWLESDRRILTVEQRNMLSSAFNECPLALYLRLSYDTASSWASYHFGDEIRLEKTVRASINELFRKLEVMHGQVLTSRAFGYITAAKSGLSEAELEDILSCDDDVLNDVYMYWTPPIRRLPPLLLVRLKASLEDKHYLVKRGVDGVIVMFWYHRQFYETAYERYCDPSVSPIIHTGIADFFSGIWAQGNKKSYTDRQGHLDASDRQVVEQPFCIADRYNTRKLNNLAYHRILSQDLNKAKEDCLCNCQFIIHRIKGTSVRQLMEDFELAGDVYPNDESINYIGHALRLSQSALIYDGDTLVSQMLGRLPSNEFTRDFLNQCEAAGVPYLRSSRCVLQQTGGQPQCALHGDDDEVWFLDMTKDGTTIVSSAASNIVKLWNVNKGKLIRSIDDLDKMVRNVHFINGDTRILVRASNSLVCLTLLGDVIFRIPFVQHSLYVIGGHEKRTLCMYKDEWLQFYDLTNGTLKHRLTIQGVALTDPRGYRGTQELMALVDNTSKSFILLEIDSKTTPRVCRVFNDDGDEEELEIDAIAITNENSHVIVSSWLRNDLLFFSTRTLEKTRISFLSFEGTNCYLQLRNPGKKAILRHAHDIAVVRTVNMTKFVTVCGDNSIFIWNTAIEEIKGQKEGFIGTSVSHLLKIPNSYYVVTLTSHKNDFYIQVHDVKTGVKVRQAKLFNDHQTGPRGGLMLVFYYKCNDISVIDVKNRHLRYVINMASELQFLTDSLFSVEISPDDSYLLLTERKTPKGYKPKSKLDYIPVIYDVESRTAIDLFDRYQDVENFILRGKSKISVDEVAILNKNQIVTSHEDGVVRVWDSKTGKKLHTLQGHSSSMELYSALGNSYFLSKTLMDTEETFRVWDTTSFRCVTSFRHDNYQSKVVNLDGNRGFVSCEANPARVIHWTLENGSVEPPKYKDPSELFTGRVLNLSTYLIDETDFSHDDDQDDDEEEKSDDDDDDDDDDQDENNEL</sequence>
<organism evidence="6 7">
    <name type="scientific">Magallana gigas</name>
    <name type="common">Pacific oyster</name>
    <name type="synonym">Crassostrea gigas</name>
    <dbReference type="NCBI Taxonomy" id="29159"/>
    <lineage>
        <taxon>Eukaryota</taxon>
        <taxon>Metazoa</taxon>
        <taxon>Spiralia</taxon>
        <taxon>Lophotrochozoa</taxon>
        <taxon>Mollusca</taxon>
        <taxon>Bivalvia</taxon>
        <taxon>Autobranchia</taxon>
        <taxon>Pteriomorphia</taxon>
        <taxon>Ostreida</taxon>
        <taxon>Ostreoidea</taxon>
        <taxon>Ostreidae</taxon>
        <taxon>Magallana</taxon>
    </lineage>
</organism>
<dbReference type="PANTHER" id="PTHR19871:SF14">
    <property type="entry name" value="DUF4062 DOMAIN-CONTAINING PROTEIN"/>
    <property type="match status" value="1"/>
</dbReference>
<keyword evidence="2" id="KW-0677">Repeat</keyword>
<protein>
    <recommendedName>
        <fullName evidence="5">NWD1/2-like winged helix-turn-helix domain-containing protein</fullName>
    </recommendedName>
</protein>
<evidence type="ECO:0000256" key="3">
    <source>
        <dbReference type="PROSITE-ProRule" id="PRU00221"/>
    </source>
</evidence>
<dbReference type="SUPFAM" id="SSF52540">
    <property type="entry name" value="P-loop containing nucleoside triphosphate hydrolases"/>
    <property type="match status" value="1"/>
</dbReference>
<evidence type="ECO:0000256" key="1">
    <source>
        <dbReference type="ARBA" id="ARBA00022574"/>
    </source>
</evidence>
<reference evidence="6" key="1">
    <citation type="submission" date="2022-08" db="UniProtKB">
        <authorList>
            <consortium name="EnsemblMetazoa"/>
        </authorList>
    </citation>
    <scope>IDENTIFICATION</scope>
    <source>
        <strain evidence="6">05x7-T-G4-1.051#20</strain>
    </source>
</reference>
<dbReference type="Proteomes" id="UP000005408">
    <property type="component" value="Unassembled WGS sequence"/>
</dbReference>
<evidence type="ECO:0000256" key="2">
    <source>
        <dbReference type="ARBA" id="ARBA00022737"/>
    </source>
</evidence>
<evidence type="ECO:0000256" key="4">
    <source>
        <dbReference type="SAM" id="MobiDB-lite"/>
    </source>
</evidence>
<dbReference type="PROSITE" id="PS50082">
    <property type="entry name" value="WD_REPEATS_2"/>
    <property type="match status" value="2"/>
</dbReference>
<accession>A0A8W8LQ09</accession>
<feature type="domain" description="NWD1/2-like winged helix-turn-helix" evidence="5">
    <location>
        <begin position="722"/>
        <end position="834"/>
    </location>
</feature>
<feature type="repeat" description="WD" evidence="3">
    <location>
        <begin position="1469"/>
        <end position="1491"/>
    </location>
</feature>
<dbReference type="Gene3D" id="2.130.10.10">
    <property type="entry name" value="YVTN repeat-like/Quinoprotein amine dehydrogenase"/>
    <property type="match status" value="3"/>
</dbReference>
<keyword evidence="7" id="KW-1185">Reference proteome</keyword>
<dbReference type="PANTHER" id="PTHR19871">
    <property type="entry name" value="BETA TRANSDUCIN-RELATED PROTEIN"/>
    <property type="match status" value="1"/>
</dbReference>
<feature type="region of interest" description="Disordered" evidence="4">
    <location>
        <begin position="16"/>
        <end position="83"/>
    </location>
</feature>
<keyword evidence="1 3" id="KW-0853">WD repeat</keyword>
<evidence type="ECO:0000313" key="6">
    <source>
        <dbReference type="EnsemblMetazoa" id="G28490.1:cds"/>
    </source>
</evidence>
<dbReference type="EnsemblMetazoa" id="G28490.1">
    <property type="protein sequence ID" value="G28490.1:cds"/>
    <property type="gene ID" value="G28490"/>
</dbReference>